<keyword evidence="14" id="KW-0175">Coiled coil</keyword>
<dbReference type="CDD" id="cd06225">
    <property type="entry name" value="HAMP"/>
    <property type="match status" value="1"/>
</dbReference>
<dbReference type="InterPro" id="IPR004358">
    <property type="entry name" value="Sig_transdc_His_kin-like_C"/>
</dbReference>
<dbReference type="Pfam" id="PF02518">
    <property type="entry name" value="HATPase_c"/>
    <property type="match status" value="1"/>
</dbReference>
<dbReference type="Gene3D" id="1.10.287.130">
    <property type="match status" value="1"/>
</dbReference>
<dbReference type="CDD" id="cd00082">
    <property type="entry name" value="HisKA"/>
    <property type="match status" value="1"/>
</dbReference>
<keyword evidence="7 15" id="KW-0812">Transmembrane</keyword>
<dbReference type="InterPro" id="IPR003594">
    <property type="entry name" value="HATPase_dom"/>
</dbReference>
<feature type="transmembrane region" description="Helical" evidence="15">
    <location>
        <begin position="18"/>
        <end position="37"/>
    </location>
</feature>
<keyword evidence="19" id="KW-1185">Reference proteome</keyword>
<gene>
    <name evidence="18" type="ORF">MUN87_16940</name>
</gene>
<proteinExistence type="predicted"/>
<evidence type="ECO:0000256" key="9">
    <source>
        <dbReference type="ARBA" id="ARBA00022777"/>
    </source>
</evidence>
<evidence type="ECO:0000256" key="6">
    <source>
        <dbReference type="ARBA" id="ARBA00022679"/>
    </source>
</evidence>
<dbReference type="SMART" id="SM00304">
    <property type="entry name" value="HAMP"/>
    <property type="match status" value="1"/>
</dbReference>
<evidence type="ECO:0000256" key="12">
    <source>
        <dbReference type="ARBA" id="ARBA00023012"/>
    </source>
</evidence>
<evidence type="ECO:0000256" key="10">
    <source>
        <dbReference type="ARBA" id="ARBA00022840"/>
    </source>
</evidence>
<dbReference type="PROSITE" id="PS50885">
    <property type="entry name" value="HAMP"/>
    <property type="match status" value="1"/>
</dbReference>
<evidence type="ECO:0000259" key="17">
    <source>
        <dbReference type="PROSITE" id="PS50885"/>
    </source>
</evidence>
<evidence type="ECO:0000256" key="8">
    <source>
        <dbReference type="ARBA" id="ARBA00022741"/>
    </source>
</evidence>
<organism evidence="18 19">
    <name type="scientific">Gracilibacillus salinarum</name>
    <dbReference type="NCBI Taxonomy" id="2932255"/>
    <lineage>
        <taxon>Bacteria</taxon>
        <taxon>Bacillati</taxon>
        <taxon>Bacillota</taxon>
        <taxon>Bacilli</taxon>
        <taxon>Bacillales</taxon>
        <taxon>Bacillaceae</taxon>
        <taxon>Gracilibacillus</taxon>
    </lineage>
</organism>
<dbReference type="PRINTS" id="PR00344">
    <property type="entry name" value="BCTRLSENSOR"/>
</dbReference>
<dbReference type="RefSeq" id="WP_244741996.1">
    <property type="nucleotide sequence ID" value="NZ_CP095071.1"/>
</dbReference>
<evidence type="ECO:0000256" key="3">
    <source>
        <dbReference type="ARBA" id="ARBA00012438"/>
    </source>
</evidence>
<evidence type="ECO:0000256" key="13">
    <source>
        <dbReference type="ARBA" id="ARBA00023136"/>
    </source>
</evidence>
<evidence type="ECO:0000256" key="5">
    <source>
        <dbReference type="ARBA" id="ARBA00022553"/>
    </source>
</evidence>
<name>A0ABY4GJG0_9BACI</name>
<evidence type="ECO:0000259" key="16">
    <source>
        <dbReference type="PROSITE" id="PS50109"/>
    </source>
</evidence>
<keyword evidence="9 18" id="KW-0418">Kinase</keyword>
<dbReference type="PANTHER" id="PTHR45528">
    <property type="entry name" value="SENSOR HISTIDINE KINASE CPXA"/>
    <property type="match status" value="1"/>
</dbReference>
<dbReference type="Pfam" id="PF00512">
    <property type="entry name" value="HisKA"/>
    <property type="match status" value="1"/>
</dbReference>
<dbReference type="SMART" id="SM00388">
    <property type="entry name" value="HisKA"/>
    <property type="match status" value="1"/>
</dbReference>
<dbReference type="SUPFAM" id="SSF158472">
    <property type="entry name" value="HAMP domain-like"/>
    <property type="match status" value="1"/>
</dbReference>
<keyword evidence="12" id="KW-0902">Two-component regulatory system</keyword>
<comment type="subcellular location">
    <subcellularLocation>
        <location evidence="2">Cell membrane</location>
        <topology evidence="2">Multi-pass membrane protein</topology>
    </subcellularLocation>
</comment>
<evidence type="ECO:0000256" key="4">
    <source>
        <dbReference type="ARBA" id="ARBA00022475"/>
    </source>
</evidence>
<dbReference type="Gene3D" id="6.10.340.10">
    <property type="match status" value="1"/>
</dbReference>
<feature type="coiled-coil region" evidence="14">
    <location>
        <begin position="224"/>
        <end position="251"/>
    </location>
</feature>
<dbReference type="CDD" id="cd00075">
    <property type="entry name" value="HATPase"/>
    <property type="match status" value="1"/>
</dbReference>
<keyword evidence="8" id="KW-0547">Nucleotide-binding</keyword>
<evidence type="ECO:0000256" key="11">
    <source>
        <dbReference type="ARBA" id="ARBA00022989"/>
    </source>
</evidence>
<dbReference type="PROSITE" id="PS50109">
    <property type="entry name" value="HIS_KIN"/>
    <property type="match status" value="1"/>
</dbReference>
<protein>
    <recommendedName>
        <fullName evidence="3">histidine kinase</fullName>
        <ecNumber evidence="3">2.7.13.3</ecNumber>
    </recommendedName>
</protein>
<keyword evidence="6" id="KW-0808">Transferase</keyword>
<dbReference type="EMBL" id="CP095071">
    <property type="protein sequence ID" value="UOQ84361.1"/>
    <property type="molecule type" value="Genomic_DNA"/>
</dbReference>
<sequence>MFTKHKKVSLQRYWTTRYLFTLVIGLAVIAIISAMWIRHTTLDNRLNIMEFMAEETASRIANMSDNGTLPPEFEMHRLLDDPGRFMNMESNPTIYVTDNDGVIENSNLPPSSNGQTISQSIIEDEETIQLISPDSEDLGDVYIVKKPIETDESQIGWVIYVETKANLSQVNQEYGQLSIMIISLLLLGWGAIYFLSGRLSKPIKEVAKAAKQVEKGNYQVHFSNQAKEEEIADLIQSFQEMTQKLEHLEALRTELLAGVSHELKTPVTSISGLLRAIDDGVVDEQESKEFLRMSIKETEKMKTMVEDLLAFNKFAANAVPVTLDTYLINDLVQESINLWAKTQPIELSVETVLLEEDCTVEVDPVRIQQILTNLLNNAAQAMNEKGTILIKLHQQNDQVAINVVDSGEGIPPEEQPYIFERFYRGTNKKYKVGGLGLGLPFSKMIANVLNGDLLLVKSSETGTAFRIVLPISDQTASN</sequence>
<accession>A0ABY4GJG0</accession>
<evidence type="ECO:0000256" key="2">
    <source>
        <dbReference type="ARBA" id="ARBA00004651"/>
    </source>
</evidence>
<dbReference type="EC" id="2.7.13.3" evidence="3"/>
<dbReference type="Pfam" id="PF00672">
    <property type="entry name" value="HAMP"/>
    <property type="match status" value="1"/>
</dbReference>
<dbReference type="SMART" id="SM00387">
    <property type="entry name" value="HATPase_c"/>
    <property type="match status" value="1"/>
</dbReference>
<feature type="transmembrane region" description="Helical" evidence="15">
    <location>
        <begin position="174"/>
        <end position="195"/>
    </location>
</feature>
<feature type="domain" description="Histidine kinase" evidence="16">
    <location>
        <begin position="258"/>
        <end position="473"/>
    </location>
</feature>
<feature type="domain" description="HAMP" evidence="17">
    <location>
        <begin position="197"/>
        <end position="250"/>
    </location>
</feature>
<dbReference type="GO" id="GO:0016301">
    <property type="term" value="F:kinase activity"/>
    <property type="evidence" value="ECO:0007669"/>
    <property type="project" value="UniProtKB-KW"/>
</dbReference>
<dbReference type="Gene3D" id="3.30.565.10">
    <property type="entry name" value="Histidine kinase-like ATPase, C-terminal domain"/>
    <property type="match status" value="1"/>
</dbReference>
<dbReference type="SUPFAM" id="SSF47384">
    <property type="entry name" value="Homodimeric domain of signal transducing histidine kinase"/>
    <property type="match status" value="1"/>
</dbReference>
<dbReference type="SUPFAM" id="SSF55874">
    <property type="entry name" value="ATPase domain of HSP90 chaperone/DNA topoisomerase II/histidine kinase"/>
    <property type="match status" value="1"/>
</dbReference>
<keyword evidence="10" id="KW-0067">ATP-binding</keyword>
<dbReference type="InterPro" id="IPR003660">
    <property type="entry name" value="HAMP_dom"/>
</dbReference>
<evidence type="ECO:0000256" key="7">
    <source>
        <dbReference type="ARBA" id="ARBA00022692"/>
    </source>
</evidence>
<evidence type="ECO:0000313" key="19">
    <source>
        <dbReference type="Proteomes" id="UP000831537"/>
    </source>
</evidence>
<dbReference type="PANTHER" id="PTHR45528:SF1">
    <property type="entry name" value="SENSOR HISTIDINE KINASE CPXA"/>
    <property type="match status" value="1"/>
</dbReference>
<evidence type="ECO:0000256" key="1">
    <source>
        <dbReference type="ARBA" id="ARBA00000085"/>
    </source>
</evidence>
<dbReference type="InterPro" id="IPR036097">
    <property type="entry name" value="HisK_dim/P_sf"/>
</dbReference>
<dbReference type="InterPro" id="IPR036890">
    <property type="entry name" value="HATPase_C_sf"/>
</dbReference>
<dbReference type="InterPro" id="IPR003661">
    <property type="entry name" value="HisK_dim/P_dom"/>
</dbReference>
<comment type="catalytic activity">
    <reaction evidence="1">
        <text>ATP + protein L-histidine = ADP + protein N-phospho-L-histidine.</text>
        <dbReference type="EC" id="2.7.13.3"/>
    </reaction>
</comment>
<dbReference type="InterPro" id="IPR050398">
    <property type="entry name" value="HssS/ArlS-like"/>
</dbReference>
<evidence type="ECO:0000313" key="18">
    <source>
        <dbReference type="EMBL" id="UOQ84361.1"/>
    </source>
</evidence>
<keyword evidence="4" id="KW-1003">Cell membrane</keyword>
<evidence type="ECO:0000256" key="14">
    <source>
        <dbReference type="SAM" id="Coils"/>
    </source>
</evidence>
<keyword evidence="11 15" id="KW-1133">Transmembrane helix</keyword>
<dbReference type="InterPro" id="IPR005467">
    <property type="entry name" value="His_kinase_dom"/>
</dbReference>
<dbReference type="Proteomes" id="UP000831537">
    <property type="component" value="Chromosome"/>
</dbReference>
<keyword evidence="13 15" id="KW-0472">Membrane</keyword>
<evidence type="ECO:0000256" key="15">
    <source>
        <dbReference type="SAM" id="Phobius"/>
    </source>
</evidence>
<keyword evidence="5" id="KW-0597">Phosphoprotein</keyword>
<reference evidence="18 19" key="1">
    <citation type="submission" date="2022-04" db="EMBL/GenBank/DDBJ databases">
        <title>Gracilibacillus sp. isolated from saltern.</title>
        <authorList>
            <person name="Won M."/>
            <person name="Lee C.-M."/>
            <person name="Woen H.-Y."/>
            <person name="Kwon S.-W."/>
        </authorList>
    </citation>
    <scope>NUCLEOTIDE SEQUENCE [LARGE SCALE GENOMIC DNA]</scope>
    <source>
        <strain evidence="18 19">SSPM10-3</strain>
    </source>
</reference>